<gene>
    <name evidence="1" type="ORF">F2Q69_00012577</name>
</gene>
<proteinExistence type="predicted"/>
<evidence type="ECO:0000313" key="1">
    <source>
        <dbReference type="EMBL" id="KAF3555296.1"/>
    </source>
</evidence>
<reference evidence="1" key="1">
    <citation type="submission" date="2019-12" db="EMBL/GenBank/DDBJ databases">
        <title>Genome sequencing and annotation of Brassica cretica.</title>
        <authorList>
            <person name="Studholme D.J."/>
            <person name="Sarris P."/>
        </authorList>
    </citation>
    <scope>NUCLEOTIDE SEQUENCE</scope>
    <source>
        <strain evidence="1">PFS-109/04</strain>
        <tissue evidence="1">Leaf</tissue>
    </source>
</reference>
<evidence type="ECO:0000313" key="2">
    <source>
        <dbReference type="Proteomes" id="UP000712600"/>
    </source>
</evidence>
<dbReference type="AlphaFoldDB" id="A0A8S9QQF1"/>
<name>A0A8S9QQF1_BRACR</name>
<protein>
    <submittedName>
        <fullName evidence="1">Uncharacterized protein</fullName>
    </submittedName>
</protein>
<accession>A0A8S9QQF1</accession>
<organism evidence="1 2">
    <name type="scientific">Brassica cretica</name>
    <name type="common">Mustard</name>
    <dbReference type="NCBI Taxonomy" id="69181"/>
    <lineage>
        <taxon>Eukaryota</taxon>
        <taxon>Viridiplantae</taxon>
        <taxon>Streptophyta</taxon>
        <taxon>Embryophyta</taxon>
        <taxon>Tracheophyta</taxon>
        <taxon>Spermatophyta</taxon>
        <taxon>Magnoliopsida</taxon>
        <taxon>eudicotyledons</taxon>
        <taxon>Gunneridae</taxon>
        <taxon>Pentapetalae</taxon>
        <taxon>rosids</taxon>
        <taxon>malvids</taxon>
        <taxon>Brassicales</taxon>
        <taxon>Brassicaceae</taxon>
        <taxon>Brassiceae</taxon>
        <taxon>Brassica</taxon>
    </lineage>
</organism>
<sequence length="63" mass="7092">MKTRRECVIFASCIHARHMASGTGRSSFPYGERDDAVLARRMASRLRSSPSFGYLLVIRMVGE</sequence>
<dbReference type="Proteomes" id="UP000712600">
    <property type="component" value="Unassembled WGS sequence"/>
</dbReference>
<dbReference type="EMBL" id="QGKX02000996">
    <property type="protein sequence ID" value="KAF3555296.1"/>
    <property type="molecule type" value="Genomic_DNA"/>
</dbReference>
<comment type="caution">
    <text evidence="1">The sequence shown here is derived from an EMBL/GenBank/DDBJ whole genome shotgun (WGS) entry which is preliminary data.</text>
</comment>